<dbReference type="InterPro" id="IPR020449">
    <property type="entry name" value="Tscrpt_reg_AraC-type_HTH"/>
</dbReference>
<dbReference type="InterPro" id="IPR018062">
    <property type="entry name" value="HTH_AraC-typ_CS"/>
</dbReference>
<accession>A0ABU3NTY3</accession>
<dbReference type="InterPro" id="IPR018060">
    <property type="entry name" value="HTH_AraC"/>
</dbReference>
<feature type="domain" description="Response regulatory" evidence="6">
    <location>
        <begin position="3"/>
        <end position="120"/>
    </location>
</feature>
<comment type="caution">
    <text evidence="8">The sequence shown here is derived from an EMBL/GenBank/DDBJ whole genome shotgun (WGS) entry which is preliminary data.</text>
</comment>
<dbReference type="PANTHER" id="PTHR43280:SF10">
    <property type="entry name" value="REGULATORY PROTEIN POCR"/>
    <property type="match status" value="1"/>
</dbReference>
<gene>
    <name evidence="8" type="ORF">Q4T40_00235</name>
</gene>
<proteinExistence type="predicted"/>
<dbReference type="Proteomes" id="UP001254848">
    <property type="component" value="Unassembled WGS sequence"/>
</dbReference>
<dbReference type="EMBL" id="JAUOZS010000001">
    <property type="protein sequence ID" value="MDT8899673.1"/>
    <property type="molecule type" value="Genomic_DNA"/>
</dbReference>
<dbReference type="InterPro" id="IPR011006">
    <property type="entry name" value="CheY-like_superfamily"/>
</dbReference>
<dbReference type="InterPro" id="IPR041522">
    <property type="entry name" value="CdaR_GGDEF"/>
</dbReference>
<evidence type="ECO:0000256" key="4">
    <source>
        <dbReference type="PROSITE-ProRule" id="PRU00169"/>
    </source>
</evidence>
<keyword evidence="3" id="KW-0804">Transcription</keyword>
<dbReference type="Pfam" id="PF17853">
    <property type="entry name" value="GGDEF_2"/>
    <property type="match status" value="1"/>
</dbReference>
<keyword evidence="2" id="KW-0238">DNA-binding</keyword>
<dbReference type="Gene3D" id="1.10.10.60">
    <property type="entry name" value="Homeodomain-like"/>
    <property type="match status" value="2"/>
</dbReference>
<dbReference type="SMART" id="SM00342">
    <property type="entry name" value="HTH_ARAC"/>
    <property type="match status" value="1"/>
</dbReference>
<sequence length="544" mass="61576">MYRLLIVEDEQLERQGIRYIVEKFCADIGIIGEIGDGDSAVEIAVKQQPDIIVMDIRIPGINGLEAIKHIKRVTPECAIIILTAFDEFSYAREAVTLGAAEYLLKPVRPGELVRVLQQVVGQLKITEEKRTEEVQLRQYLDGAMPFIQMSFAHDLLSGYFDDLALLRQRAAFLGLRIDPGVVIVVGVDQFNLLAVDEDELTKQVLKQKIYRSVCEAVGEEALVTPFANDKIIVILGVEQGKSRLEAKDKARGVAGRIRDRLGSDLRQTATVGVGCYHVDARDIYKSYCEAMRAYQQSFFFGTDQVLFFDELPTSNFGPFAYPFQNERAVLEQVRCGYRETAKEKLSFLLEQIFRDNTSIETAKAYALELLIVLSRAAVEGGGSIEKMTLQNFALINRLAECQNHSQVYSLLMNSLDGHMDNMIETIKTVNSRVINRACTFIADNCNRNLTLEEVAHNVHLSPFYFSKVFKKEKGCNFVDFLTKTRVERAKKLLRHPDLSVVRVAHESGYQDASYFCRVFRHEEGMTPNEYRKKFLGQRSSAATK</sequence>
<dbReference type="SUPFAM" id="SSF46689">
    <property type="entry name" value="Homeodomain-like"/>
    <property type="match status" value="2"/>
</dbReference>
<evidence type="ECO:0000259" key="6">
    <source>
        <dbReference type="PROSITE" id="PS50110"/>
    </source>
</evidence>
<protein>
    <submittedName>
        <fullName evidence="8">Response regulator</fullName>
    </submittedName>
</protein>
<dbReference type="Gene3D" id="3.40.50.2300">
    <property type="match status" value="1"/>
</dbReference>
<feature type="domain" description="GGDEF" evidence="7">
    <location>
        <begin position="188"/>
        <end position="310"/>
    </location>
</feature>
<dbReference type="SUPFAM" id="SSF52172">
    <property type="entry name" value="CheY-like"/>
    <property type="match status" value="1"/>
</dbReference>
<evidence type="ECO:0000256" key="3">
    <source>
        <dbReference type="ARBA" id="ARBA00023163"/>
    </source>
</evidence>
<evidence type="ECO:0000313" key="8">
    <source>
        <dbReference type="EMBL" id="MDT8899673.1"/>
    </source>
</evidence>
<dbReference type="PANTHER" id="PTHR43280">
    <property type="entry name" value="ARAC-FAMILY TRANSCRIPTIONAL REGULATOR"/>
    <property type="match status" value="1"/>
</dbReference>
<dbReference type="RefSeq" id="WP_413778242.1">
    <property type="nucleotide sequence ID" value="NZ_JAUOZS010000001.1"/>
</dbReference>
<dbReference type="InterPro" id="IPR009057">
    <property type="entry name" value="Homeodomain-like_sf"/>
</dbReference>
<evidence type="ECO:0000259" key="5">
    <source>
        <dbReference type="PROSITE" id="PS01124"/>
    </source>
</evidence>
<organism evidence="8 9">
    <name type="scientific">Anaeroselena agilis</name>
    <dbReference type="NCBI Taxonomy" id="3063788"/>
    <lineage>
        <taxon>Bacteria</taxon>
        <taxon>Bacillati</taxon>
        <taxon>Bacillota</taxon>
        <taxon>Negativicutes</taxon>
        <taxon>Acetonemataceae</taxon>
        <taxon>Anaeroselena</taxon>
    </lineage>
</organism>
<dbReference type="CDD" id="cd17536">
    <property type="entry name" value="REC_YesN-like"/>
    <property type="match status" value="1"/>
</dbReference>
<keyword evidence="4" id="KW-0597">Phosphoprotein</keyword>
<dbReference type="PROSITE" id="PS00041">
    <property type="entry name" value="HTH_ARAC_FAMILY_1"/>
    <property type="match status" value="1"/>
</dbReference>
<dbReference type="PROSITE" id="PS01124">
    <property type="entry name" value="HTH_ARAC_FAMILY_2"/>
    <property type="match status" value="1"/>
</dbReference>
<keyword evidence="9" id="KW-1185">Reference proteome</keyword>
<dbReference type="Pfam" id="PF00072">
    <property type="entry name" value="Response_reg"/>
    <property type="match status" value="1"/>
</dbReference>
<dbReference type="Pfam" id="PF12833">
    <property type="entry name" value="HTH_18"/>
    <property type="match status" value="1"/>
</dbReference>
<dbReference type="InterPro" id="IPR000160">
    <property type="entry name" value="GGDEF_dom"/>
</dbReference>
<evidence type="ECO:0000313" key="9">
    <source>
        <dbReference type="Proteomes" id="UP001254848"/>
    </source>
</evidence>
<dbReference type="PRINTS" id="PR00032">
    <property type="entry name" value="HTHARAC"/>
</dbReference>
<reference evidence="8 9" key="1">
    <citation type="submission" date="2023-07" db="EMBL/GenBank/DDBJ databases">
        <title>The novel representative of Negativicutes class, Anaeroselena agilis gen. nov. sp. nov.</title>
        <authorList>
            <person name="Prokofeva M.I."/>
            <person name="Elcheninov A.G."/>
            <person name="Klyukina A."/>
            <person name="Kublanov I.V."/>
            <person name="Frolov E.N."/>
            <person name="Podosokorskaya O.A."/>
        </authorList>
    </citation>
    <scope>NUCLEOTIDE SEQUENCE [LARGE SCALE GENOMIC DNA]</scope>
    <source>
        <strain evidence="8 9">4137-cl</strain>
    </source>
</reference>
<dbReference type="InterPro" id="IPR001789">
    <property type="entry name" value="Sig_transdc_resp-reg_receiver"/>
</dbReference>
<dbReference type="PROSITE" id="PS50887">
    <property type="entry name" value="GGDEF"/>
    <property type="match status" value="1"/>
</dbReference>
<feature type="modified residue" description="4-aspartylphosphate" evidence="4">
    <location>
        <position position="55"/>
    </location>
</feature>
<keyword evidence="1" id="KW-0805">Transcription regulation</keyword>
<dbReference type="SMART" id="SM00448">
    <property type="entry name" value="REC"/>
    <property type="match status" value="1"/>
</dbReference>
<feature type="domain" description="HTH araC/xylS-type" evidence="5">
    <location>
        <begin position="435"/>
        <end position="533"/>
    </location>
</feature>
<name>A0ABU3NTY3_9FIRM</name>
<evidence type="ECO:0000259" key="7">
    <source>
        <dbReference type="PROSITE" id="PS50887"/>
    </source>
</evidence>
<evidence type="ECO:0000256" key="2">
    <source>
        <dbReference type="ARBA" id="ARBA00023125"/>
    </source>
</evidence>
<evidence type="ECO:0000256" key="1">
    <source>
        <dbReference type="ARBA" id="ARBA00023015"/>
    </source>
</evidence>
<dbReference type="PROSITE" id="PS50110">
    <property type="entry name" value="RESPONSE_REGULATORY"/>
    <property type="match status" value="1"/>
</dbReference>